<accession>A0A5S5DVD0</accession>
<dbReference type="SUPFAM" id="SSF52821">
    <property type="entry name" value="Rhodanese/Cell cycle control phosphatase"/>
    <property type="match status" value="2"/>
</dbReference>
<dbReference type="Gene3D" id="3.40.250.10">
    <property type="entry name" value="Rhodanese-like domain"/>
    <property type="match status" value="2"/>
</dbReference>
<dbReference type="SMART" id="SM00450">
    <property type="entry name" value="RHOD"/>
    <property type="match status" value="2"/>
</dbReference>
<evidence type="ECO:0000259" key="3">
    <source>
        <dbReference type="PROSITE" id="PS50206"/>
    </source>
</evidence>
<comment type="caution">
    <text evidence="4">The sequence shown here is derived from an EMBL/GenBank/DDBJ whole genome shotgun (WGS) entry which is preliminary data.</text>
</comment>
<dbReference type="AlphaFoldDB" id="A0A5S5DVD0"/>
<dbReference type="InterPro" id="IPR045078">
    <property type="entry name" value="TST/MPST-like"/>
</dbReference>
<sequence length="280" mass="31667">MKLKITTPIVSVTWLHENINAENLIIFDATIPKVGISISESLEKKQIIGARFFDIKKGFSLQNSQYPNTILSSNDFEQRAQNLGVNKDTCIVVYDDHGIYSAPRVWWLFKTFGFTNIAVLDGGFPEWNRNGLPVENPAKEEYEKGDFIVKYQSDKISFTDDVLLGIQQEVCITDARSRARFFAEELEPREEIRSGHIPNSFNLPYTELQVDGKMKDSVALSLIFSRVNLKQNRFIFTCGSGITACILALGLEISGNSNYSVYDGSWSEWGSRKDLPVKTK</sequence>
<organism evidence="4 5">
    <name type="scientific">Tenacibaculum adriaticum</name>
    <dbReference type="NCBI Taxonomy" id="413713"/>
    <lineage>
        <taxon>Bacteria</taxon>
        <taxon>Pseudomonadati</taxon>
        <taxon>Bacteroidota</taxon>
        <taxon>Flavobacteriia</taxon>
        <taxon>Flavobacteriales</taxon>
        <taxon>Flavobacteriaceae</taxon>
        <taxon>Tenacibaculum</taxon>
    </lineage>
</organism>
<proteinExistence type="predicted"/>
<dbReference type="OrthoDB" id="9770030at2"/>
<name>A0A5S5DVD0_9FLAO</name>
<gene>
    <name evidence="4" type="ORF">C7447_10247</name>
</gene>
<evidence type="ECO:0000256" key="2">
    <source>
        <dbReference type="ARBA" id="ARBA00022737"/>
    </source>
</evidence>
<keyword evidence="5" id="KW-1185">Reference proteome</keyword>
<reference evidence="4 5" key="1">
    <citation type="submission" date="2019-07" db="EMBL/GenBank/DDBJ databases">
        <title>Genomic Encyclopedia of Type Strains, Phase IV (KMG-IV): sequencing the most valuable type-strain genomes for metagenomic binning, comparative biology and taxonomic classification.</title>
        <authorList>
            <person name="Goeker M."/>
        </authorList>
    </citation>
    <scope>NUCLEOTIDE SEQUENCE [LARGE SCALE GENOMIC DNA]</scope>
    <source>
        <strain evidence="4 5">DSM 18961</strain>
    </source>
</reference>
<dbReference type="InterPro" id="IPR036873">
    <property type="entry name" value="Rhodanese-like_dom_sf"/>
</dbReference>
<dbReference type="Proteomes" id="UP000323136">
    <property type="component" value="Unassembled WGS sequence"/>
</dbReference>
<dbReference type="RefSeq" id="WP_148869549.1">
    <property type="nucleotide sequence ID" value="NZ_VNIA01000002.1"/>
</dbReference>
<dbReference type="PANTHER" id="PTHR11364">
    <property type="entry name" value="THIOSULFATE SULFERTANSFERASE"/>
    <property type="match status" value="1"/>
</dbReference>
<dbReference type="PANTHER" id="PTHR11364:SF27">
    <property type="entry name" value="SULFURTRANSFERASE"/>
    <property type="match status" value="1"/>
</dbReference>
<keyword evidence="1 4" id="KW-0808">Transferase</keyword>
<feature type="domain" description="Rhodanese" evidence="3">
    <location>
        <begin position="20"/>
        <end position="136"/>
    </location>
</feature>
<evidence type="ECO:0000313" key="4">
    <source>
        <dbReference type="EMBL" id="TYP98732.1"/>
    </source>
</evidence>
<dbReference type="CDD" id="cd01448">
    <property type="entry name" value="TST_Repeat_1"/>
    <property type="match status" value="1"/>
</dbReference>
<protein>
    <submittedName>
        <fullName evidence="4">Thiosulfate/3-mercaptopyruvate sulfurtransferase</fullName>
    </submittedName>
</protein>
<dbReference type="GO" id="GO:0004792">
    <property type="term" value="F:thiosulfate-cyanide sulfurtransferase activity"/>
    <property type="evidence" value="ECO:0007669"/>
    <property type="project" value="TreeGrafter"/>
</dbReference>
<dbReference type="CDD" id="cd01449">
    <property type="entry name" value="TST_Repeat_2"/>
    <property type="match status" value="1"/>
</dbReference>
<keyword evidence="2" id="KW-0677">Repeat</keyword>
<dbReference type="PROSITE" id="PS50206">
    <property type="entry name" value="RHODANESE_3"/>
    <property type="match status" value="2"/>
</dbReference>
<evidence type="ECO:0000313" key="5">
    <source>
        <dbReference type="Proteomes" id="UP000323136"/>
    </source>
</evidence>
<keyword evidence="4" id="KW-0670">Pyruvate</keyword>
<evidence type="ECO:0000256" key="1">
    <source>
        <dbReference type="ARBA" id="ARBA00022679"/>
    </source>
</evidence>
<feature type="domain" description="Rhodanese" evidence="3">
    <location>
        <begin position="166"/>
        <end position="278"/>
    </location>
</feature>
<dbReference type="EMBL" id="VNIA01000002">
    <property type="protein sequence ID" value="TYP98732.1"/>
    <property type="molecule type" value="Genomic_DNA"/>
</dbReference>
<dbReference type="Pfam" id="PF00581">
    <property type="entry name" value="Rhodanese"/>
    <property type="match status" value="2"/>
</dbReference>
<dbReference type="InterPro" id="IPR001763">
    <property type="entry name" value="Rhodanese-like_dom"/>
</dbReference>